<protein>
    <submittedName>
        <fullName evidence="2 3">Uncharacterized protein LOC111459523 isoform X1</fullName>
    </submittedName>
</protein>
<keyword evidence="1" id="KW-1185">Reference proteome</keyword>
<dbReference type="Gene3D" id="3.10.10.10">
    <property type="entry name" value="HIV Type 1 Reverse Transcriptase, subunit A, domain 1"/>
    <property type="match status" value="1"/>
</dbReference>
<reference evidence="2 3" key="1">
    <citation type="submission" date="2025-04" db="UniProtKB">
        <authorList>
            <consortium name="RefSeq"/>
        </authorList>
    </citation>
    <scope>IDENTIFICATION</scope>
    <source>
        <tissue evidence="2 3">Young leaves</tissue>
    </source>
</reference>
<dbReference type="PANTHER" id="PTHR15503">
    <property type="entry name" value="LDOC1 RELATED"/>
    <property type="match status" value="1"/>
</dbReference>
<dbReference type="AlphaFoldDB" id="A0A6J1H2K9"/>
<gene>
    <name evidence="2 3" type="primary">LOC111459523</name>
</gene>
<accession>A0A6J1H2K9</accession>
<dbReference type="RefSeq" id="XP_022958238.1">
    <property type="nucleotide sequence ID" value="XM_023102470.1"/>
</dbReference>
<dbReference type="Pfam" id="PF08284">
    <property type="entry name" value="RVP_2"/>
    <property type="match status" value="1"/>
</dbReference>
<dbReference type="InterPro" id="IPR021109">
    <property type="entry name" value="Peptidase_aspartic_dom_sf"/>
</dbReference>
<evidence type="ECO:0000313" key="1">
    <source>
        <dbReference type="Proteomes" id="UP000504609"/>
    </source>
</evidence>
<dbReference type="KEGG" id="cmos:111459523"/>
<dbReference type="InterPro" id="IPR043502">
    <property type="entry name" value="DNA/RNA_pol_sf"/>
</dbReference>
<dbReference type="Gene3D" id="2.40.70.10">
    <property type="entry name" value="Acid Proteases"/>
    <property type="match status" value="1"/>
</dbReference>
<dbReference type="PANTHER" id="PTHR15503:SF45">
    <property type="entry name" value="RNA-DIRECTED DNA POLYMERASE HOMOLOG"/>
    <property type="match status" value="1"/>
</dbReference>
<evidence type="ECO:0000313" key="2">
    <source>
        <dbReference type="RefSeq" id="XP_022958237.1"/>
    </source>
</evidence>
<dbReference type="RefSeq" id="XP_022958237.1">
    <property type="nucleotide sequence ID" value="XM_023102469.1"/>
</dbReference>
<evidence type="ECO:0000313" key="3">
    <source>
        <dbReference type="RefSeq" id="XP_022958238.1"/>
    </source>
</evidence>
<dbReference type="InterPro" id="IPR032567">
    <property type="entry name" value="RTL1-rel"/>
</dbReference>
<dbReference type="GeneID" id="111459523"/>
<organism evidence="1 3">
    <name type="scientific">Cucurbita moschata</name>
    <name type="common">Winter crookneck squash</name>
    <name type="synonym">Cucurbita pepo var. moschata</name>
    <dbReference type="NCBI Taxonomy" id="3662"/>
    <lineage>
        <taxon>Eukaryota</taxon>
        <taxon>Viridiplantae</taxon>
        <taxon>Streptophyta</taxon>
        <taxon>Embryophyta</taxon>
        <taxon>Tracheophyta</taxon>
        <taxon>Spermatophyta</taxon>
        <taxon>Magnoliopsida</taxon>
        <taxon>eudicotyledons</taxon>
        <taxon>Gunneridae</taxon>
        <taxon>Pentapetalae</taxon>
        <taxon>rosids</taxon>
        <taxon>fabids</taxon>
        <taxon>Cucurbitales</taxon>
        <taxon>Cucurbitaceae</taxon>
        <taxon>Cucurbiteae</taxon>
        <taxon>Cucurbita</taxon>
    </lineage>
</organism>
<proteinExistence type="predicted"/>
<sequence>MSEKFVDLAHLEKEPLETILSVSTPAHELLMATHRVKGGNVIVSGRVIKAVLIVLSMQDFNVILGMDWLGENHALIDCETQIVTLRLSSGDSFTYEGATSKRTLSVVTALKARKMICGGASAFLVSVTLDCSNEQTVSSVHIVREFTDVFPKDLPSLPPVREVDFGINLELGTAPISKAPYRMARAELRELEEQLQELLDKGFI</sequence>
<dbReference type="SUPFAM" id="SSF56672">
    <property type="entry name" value="DNA/RNA polymerases"/>
    <property type="match status" value="1"/>
</dbReference>
<dbReference type="Proteomes" id="UP000504609">
    <property type="component" value="Unplaced"/>
</dbReference>
<name>A0A6J1H2K9_CUCMO</name>